<evidence type="ECO:0000313" key="1">
    <source>
        <dbReference type="EMBL" id="NBL64078.1"/>
    </source>
</evidence>
<sequence length="178" mass="20795">MTVNNKEIWIKKGYEIFANFGKNGLKIEPLAISVGKSKSSFYHHFADLELFMDFLLNYHIQQSQIIANKEKNAQNIDPELIHILVEHKIDLLFNRQLRINQNIPSYAVILEQSNKIIGNAFVNTWVKDLDLQLTEKQIDGIFSLALENFFLQINIETLNYNWLSNYFKNLKTIAHNII</sequence>
<dbReference type="SUPFAM" id="SSF46689">
    <property type="entry name" value="Homeodomain-like"/>
    <property type="match status" value="1"/>
</dbReference>
<keyword evidence="2" id="KW-1185">Reference proteome</keyword>
<name>A0ABW9ZBA5_9FLAO</name>
<comment type="caution">
    <text evidence="1">The sequence shown here is derived from an EMBL/GenBank/DDBJ whole genome shotgun (WGS) entry which is preliminary data.</text>
</comment>
<organism evidence="1 2">
    <name type="scientific">Flavobacterium ichthyis</name>
    <dbReference type="NCBI Taxonomy" id="2698827"/>
    <lineage>
        <taxon>Bacteria</taxon>
        <taxon>Pseudomonadati</taxon>
        <taxon>Bacteroidota</taxon>
        <taxon>Flavobacteriia</taxon>
        <taxon>Flavobacteriales</taxon>
        <taxon>Flavobacteriaceae</taxon>
        <taxon>Flavobacterium</taxon>
    </lineage>
</organism>
<dbReference type="EMBL" id="JAABLM010000002">
    <property type="protein sequence ID" value="NBL64078.1"/>
    <property type="molecule type" value="Genomic_DNA"/>
</dbReference>
<dbReference type="Proteomes" id="UP000798602">
    <property type="component" value="Unassembled WGS sequence"/>
</dbReference>
<dbReference type="RefSeq" id="WP_166535898.1">
    <property type="nucleotide sequence ID" value="NZ_JAABLM010000002.1"/>
</dbReference>
<accession>A0ABW9ZBA5</accession>
<reference evidence="2" key="1">
    <citation type="submission" date="2020-01" db="EMBL/GenBank/DDBJ databases">
        <title>Sphingomonas sp. strain CSW-10.</title>
        <authorList>
            <person name="Chen W.-M."/>
        </authorList>
    </citation>
    <scope>NUCLEOTIDE SEQUENCE [LARGE SCALE GENOMIC DNA]</scope>
    <source>
        <strain evidence="2">NST-5</strain>
    </source>
</reference>
<protein>
    <submittedName>
        <fullName evidence="1">TetR/AcrR family transcriptional regulator</fullName>
    </submittedName>
</protein>
<proteinExistence type="predicted"/>
<dbReference type="Gene3D" id="1.10.357.10">
    <property type="entry name" value="Tetracycline Repressor, domain 2"/>
    <property type="match status" value="1"/>
</dbReference>
<evidence type="ECO:0000313" key="2">
    <source>
        <dbReference type="Proteomes" id="UP000798602"/>
    </source>
</evidence>
<dbReference type="InterPro" id="IPR009057">
    <property type="entry name" value="Homeodomain-like_sf"/>
</dbReference>
<gene>
    <name evidence="1" type="ORF">GV828_02555</name>
</gene>